<dbReference type="PANTHER" id="PTHR43162:SF1">
    <property type="entry name" value="PRESTALK A DIFFERENTIATION PROTEIN A"/>
    <property type="match status" value="1"/>
</dbReference>
<name>A0A0M3RQS7_9MICO</name>
<dbReference type="PANTHER" id="PTHR43162">
    <property type="match status" value="1"/>
</dbReference>
<accession>A0A0M3RQS7</accession>
<dbReference type="SUPFAM" id="SSF51735">
    <property type="entry name" value="NAD(P)-binding Rossmann-fold domains"/>
    <property type="match status" value="1"/>
</dbReference>
<protein>
    <submittedName>
        <fullName evidence="1">SDR family oxidoreductase</fullName>
    </submittedName>
</protein>
<dbReference type="InterPro" id="IPR036291">
    <property type="entry name" value="NAD(P)-bd_dom_sf"/>
</dbReference>
<proteinExistence type="predicted"/>
<dbReference type="InterPro" id="IPR016040">
    <property type="entry name" value="NAD(P)-bd_dom"/>
</dbReference>
<gene>
    <name evidence="1" type="ORF">GW570_05100</name>
</gene>
<dbReference type="InterPro" id="IPR051604">
    <property type="entry name" value="Ergot_Alk_Oxidoreductase"/>
</dbReference>
<dbReference type="Pfam" id="PF13460">
    <property type="entry name" value="NAD_binding_10"/>
    <property type="match status" value="1"/>
</dbReference>
<keyword evidence="2" id="KW-1185">Reference proteome</keyword>
<sequence length="292" mass="31220">MDGSRIVVTGATGGVAGRVVTLLAERGEPVRALCRRPDQVAAFRARGVDAVLGDLGRPEGLAGAMEGCDRVFLLTPVTPRQAELGRNAVEAARSAGVRRVVHLSGGDATLDSRLPWARACAETDALLRASDLDWTLVRPSAFMQNVLQSAPAIRRGLYPQTTGDSAIGWIDAADIARVAAQVLTEDGHSGRDHVLTGPEALTSRQIAERLSAALGRRIRYVHLPGPLFGLALRAGGADAWLARGLVRQYAEVVREGLDDVRAMTDTVREITGTPPRSFLDFARAHAEELRRA</sequence>
<dbReference type="AlphaFoldDB" id="A0A0M3RQS7"/>
<reference evidence="1 2" key="1">
    <citation type="journal article" date="2020" name="Mol. Plant Pathol.">
        <title>Plasmid composition and the chpG gene determine the virulence level of Clavibacter capsici natural isolates in pepper.</title>
        <authorList>
            <person name="Hwang I.S."/>
            <person name="Lee H.M."/>
            <person name="Oh E.J."/>
            <person name="Lee S."/>
            <person name="Heu S."/>
            <person name="Oh C.S."/>
        </authorList>
    </citation>
    <scope>NUCLEOTIDE SEQUENCE [LARGE SCALE GENOMIC DNA]</scope>
    <source>
        <strain evidence="1 2">1101</strain>
    </source>
</reference>
<dbReference type="Gene3D" id="3.90.25.10">
    <property type="entry name" value="UDP-galactose 4-epimerase, domain 1"/>
    <property type="match status" value="1"/>
</dbReference>
<organism evidence="1 2">
    <name type="scientific">Clavibacter capsici</name>
    <dbReference type="NCBI Taxonomy" id="1874630"/>
    <lineage>
        <taxon>Bacteria</taxon>
        <taxon>Bacillati</taxon>
        <taxon>Actinomycetota</taxon>
        <taxon>Actinomycetes</taxon>
        <taxon>Micrococcales</taxon>
        <taxon>Microbacteriaceae</taxon>
        <taxon>Clavibacter</taxon>
    </lineage>
</organism>
<dbReference type="Proteomes" id="UP000503164">
    <property type="component" value="Chromosome"/>
</dbReference>
<evidence type="ECO:0000313" key="1">
    <source>
        <dbReference type="EMBL" id="QIS44515.1"/>
    </source>
</evidence>
<dbReference type="KEGG" id="ccap:AES38_05100"/>
<evidence type="ECO:0000313" key="2">
    <source>
        <dbReference type="Proteomes" id="UP000503164"/>
    </source>
</evidence>
<dbReference type="CDD" id="cd05269">
    <property type="entry name" value="TMR_SDR_a"/>
    <property type="match status" value="1"/>
</dbReference>
<dbReference type="Gene3D" id="3.40.50.720">
    <property type="entry name" value="NAD(P)-binding Rossmann-like Domain"/>
    <property type="match status" value="1"/>
</dbReference>
<dbReference type="EMBL" id="CP048049">
    <property type="protein sequence ID" value="QIS44515.1"/>
    <property type="molecule type" value="Genomic_DNA"/>
</dbReference>
<dbReference type="RefSeq" id="WP_053774060.1">
    <property type="nucleotide sequence ID" value="NZ_CP012573.1"/>
</dbReference>